<feature type="signal peptide" evidence="1">
    <location>
        <begin position="1"/>
        <end position="26"/>
    </location>
</feature>
<keyword evidence="3" id="KW-1185">Reference proteome</keyword>
<evidence type="ECO:0008006" key="4">
    <source>
        <dbReference type="Google" id="ProtNLM"/>
    </source>
</evidence>
<evidence type="ECO:0000313" key="3">
    <source>
        <dbReference type="Proteomes" id="UP000053455"/>
    </source>
</evidence>
<proteinExistence type="predicted"/>
<dbReference type="AlphaFoldDB" id="A0A0H0XTB9"/>
<protein>
    <recommendedName>
        <fullName evidence="4">Lipoprotein</fullName>
    </recommendedName>
</protein>
<dbReference type="Proteomes" id="UP000053455">
    <property type="component" value="Unassembled WGS sequence"/>
</dbReference>
<name>A0A0H0XTB9_9SPHN</name>
<evidence type="ECO:0000313" key="2">
    <source>
        <dbReference type="EMBL" id="KLI65251.1"/>
    </source>
</evidence>
<gene>
    <name evidence="2" type="ORF">AAV99_04765</name>
</gene>
<comment type="caution">
    <text evidence="2">The sequence shown here is derived from an EMBL/GenBank/DDBJ whole genome shotgun (WGS) entry which is preliminary data.</text>
</comment>
<feature type="chain" id="PRO_5002589138" description="Lipoprotein" evidence="1">
    <location>
        <begin position="27"/>
        <end position="291"/>
    </location>
</feature>
<evidence type="ECO:0000256" key="1">
    <source>
        <dbReference type="SAM" id="SignalP"/>
    </source>
</evidence>
<dbReference type="STRING" id="874156.GCA_001021555_00323"/>
<accession>A0A0H0XTB9</accession>
<organism evidence="2 3">
    <name type="scientific">Aurantiacibacter marinus</name>
    <dbReference type="NCBI Taxonomy" id="874156"/>
    <lineage>
        <taxon>Bacteria</taxon>
        <taxon>Pseudomonadati</taxon>
        <taxon>Pseudomonadota</taxon>
        <taxon>Alphaproteobacteria</taxon>
        <taxon>Sphingomonadales</taxon>
        <taxon>Erythrobacteraceae</taxon>
        <taxon>Aurantiacibacter</taxon>
    </lineage>
</organism>
<dbReference type="PATRIC" id="fig|874156.12.peg.987"/>
<dbReference type="PROSITE" id="PS51257">
    <property type="entry name" value="PROKAR_LIPOPROTEIN"/>
    <property type="match status" value="1"/>
</dbReference>
<dbReference type="EMBL" id="LBHU01000001">
    <property type="protein sequence ID" value="KLI65251.1"/>
    <property type="molecule type" value="Genomic_DNA"/>
</dbReference>
<sequence>MPQFRQIAFIMLAGAVLAACSTTVPAQSRGNDRGPVTAELGPGEDPTYVDLVTFAQAADLVAIVGVDKQAAFPPERVPDVPPERVRLYLETLTRNLLASGTGVGQSLIFVTDVDRETDGDAPDLEERDYIIFADQARGRPGEVQLVSSRAMFPAGPVLEGRVRRVLRQLAAADAPPAIIGLRDVISVPGNLAGESETQMFIETRDGTPVSLSVIRRPGMTPQWGVSLGEIVDTSARPPEPESLAWYQFACFLPAQLPDSSFLQGDRESQERARRDYAFVLAELGPCARRYS</sequence>
<reference evidence="2 3" key="1">
    <citation type="submission" date="2015-04" db="EMBL/GenBank/DDBJ databases">
        <title>The draft genome sequence of Erythrobacter marinus HWDM-33.</title>
        <authorList>
            <person name="Zhuang L."/>
            <person name="Liu Y."/>
            <person name="Shao Z."/>
        </authorList>
    </citation>
    <scope>NUCLEOTIDE SEQUENCE [LARGE SCALE GENOMIC DNA]</scope>
    <source>
        <strain evidence="2 3">HWDM-33</strain>
    </source>
</reference>
<keyword evidence="1" id="KW-0732">Signal</keyword>